<dbReference type="SUPFAM" id="SSF50249">
    <property type="entry name" value="Nucleic acid-binding proteins"/>
    <property type="match status" value="2"/>
</dbReference>
<dbReference type="Pfam" id="PF08646">
    <property type="entry name" value="Rep_fac-A_C"/>
    <property type="match status" value="1"/>
</dbReference>
<keyword evidence="4" id="KW-0862">Zinc</keyword>
<dbReference type="GO" id="GO:0005662">
    <property type="term" value="C:DNA replication factor A complex"/>
    <property type="evidence" value="ECO:0007669"/>
    <property type="project" value="TreeGrafter"/>
</dbReference>
<dbReference type="GO" id="GO:0003684">
    <property type="term" value="F:damaged DNA binding"/>
    <property type="evidence" value="ECO:0007669"/>
    <property type="project" value="TreeGrafter"/>
</dbReference>
<dbReference type="PANTHER" id="PTHR23273">
    <property type="entry name" value="REPLICATION FACTOR A 1, RFA1"/>
    <property type="match status" value="1"/>
</dbReference>
<dbReference type="GO" id="GO:0006289">
    <property type="term" value="P:nucleotide-excision repair"/>
    <property type="evidence" value="ECO:0007669"/>
    <property type="project" value="TreeGrafter"/>
</dbReference>
<dbReference type="GO" id="GO:0051321">
    <property type="term" value="P:meiotic cell cycle"/>
    <property type="evidence" value="ECO:0007669"/>
    <property type="project" value="TreeGrafter"/>
</dbReference>
<evidence type="ECO:0000256" key="4">
    <source>
        <dbReference type="ARBA" id="ARBA00022833"/>
    </source>
</evidence>
<dbReference type="InterPro" id="IPR012340">
    <property type="entry name" value="NA-bd_OB-fold"/>
</dbReference>
<evidence type="ECO:0000313" key="8">
    <source>
        <dbReference type="EMBL" id="KAF8725646.1"/>
    </source>
</evidence>
<dbReference type="PANTHER" id="PTHR23273:SF4">
    <property type="entry name" value="REPLICATION PROTEIN A OB DOMAIN-CONTAINING PROTEIN"/>
    <property type="match status" value="1"/>
</dbReference>
<name>A0A835KEC3_9POAL</name>
<sequence length="253" mass="27935">MSGGSIEIIFWGKFCDIEGQDLQLLCDSGSNPILALKGGRISDFSGTRSVVTISSTQLKVNPDVTMAERMKQWYMAGGMTACVPLSQDTSSVSRVYVQKTIAQIKDENLGQSDKPDFITVRAIKDHTGTTFATAFGVAGEAIVGYTAHELFIIRNVHQDEARFRKIMDAVLGREYLFKLRARVETFNAEQRVKFTIVGVDRLDAPDVNHRVFEEIGNLLKDVSHSTLEGATSYNPNVGYDLYHALGSACPFLQ</sequence>
<dbReference type="GO" id="GO:0043047">
    <property type="term" value="F:single-stranded telomeric DNA binding"/>
    <property type="evidence" value="ECO:0007669"/>
    <property type="project" value="TreeGrafter"/>
</dbReference>
<comment type="similarity">
    <text evidence="1">Belongs to the replication factor A protein 1 family.</text>
</comment>
<dbReference type="Proteomes" id="UP000636709">
    <property type="component" value="Unassembled WGS sequence"/>
</dbReference>
<evidence type="ECO:0000256" key="1">
    <source>
        <dbReference type="ARBA" id="ARBA00005690"/>
    </source>
</evidence>
<evidence type="ECO:0000313" key="9">
    <source>
        <dbReference type="Proteomes" id="UP000636709"/>
    </source>
</evidence>
<dbReference type="InterPro" id="IPR013955">
    <property type="entry name" value="Rep_factor-A_C"/>
</dbReference>
<proteinExistence type="inferred from homology"/>
<accession>A0A835KEC3</accession>
<dbReference type="OrthoDB" id="679191at2759"/>
<reference evidence="8" key="1">
    <citation type="submission" date="2020-07" db="EMBL/GenBank/DDBJ databases">
        <title>Genome sequence and genetic diversity analysis of an under-domesticated orphan crop, white fonio (Digitaria exilis).</title>
        <authorList>
            <person name="Bennetzen J.L."/>
            <person name="Chen S."/>
            <person name="Ma X."/>
            <person name="Wang X."/>
            <person name="Yssel A.E.J."/>
            <person name="Chaluvadi S.R."/>
            <person name="Johnson M."/>
            <person name="Gangashetty P."/>
            <person name="Hamidou F."/>
            <person name="Sanogo M.D."/>
            <person name="Zwaenepoel A."/>
            <person name="Wallace J."/>
            <person name="Van De Peer Y."/>
            <person name="Van Deynze A."/>
        </authorList>
    </citation>
    <scope>NUCLEOTIDE SEQUENCE</scope>
    <source>
        <tissue evidence="8">Leaves</tissue>
    </source>
</reference>
<feature type="domain" description="Replication factor A C-terminal" evidence="6">
    <location>
        <begin position="120"/>
        <end position="205"/>
    </location>
</feature>
<keyword evidence="2" id="KW-0479">Metal-binding</keyword>
<evidence type="ECO:0000259" key="7">
    <source>
        <dbReference type="Pfam" id="PF16900"/>
    </source>
</evidence>
<comment type="caution">
    <text evidence="8">The sequence shown here is derived from an EMBL/GenBank/DDBJ whole genome shotgun (WGS) entry which is preliminary data.</text>
</comment>
<dbReference type="GO" id="GO:0008270">
    <property type="term" value="F:zinc ion binding"/>
    <property type="evidence" value="ECO:0007669"/>
    <property type="project" value="UniProtKB-KW"/>
</dbReference>
<dbReference type="Pfam" id="PF16900">
    <property type="entry name" value="REPA_OB_2"/>
    <property type="match status" value="1"/>
</dbReference>
<evidence type="ECO:0000259" key="6">
    <source>
        <dbReference type="Pfam" id="PF08646"/>
    </source>
</evidence>
<evidence type="ECO:0000256" key="3">
    <source>
        <dbReference type="ARBA" id="ARBA00022771"/>
    </source>
</evidence>
<evidence type="ECO:0000256" key="5">
    <source>
        <dbReference type="ARBA" id="ARBA00023125"/>
    </source>
</evidence>
<protein>
    <submittedName>
        <fullName evidence="8">Uncharacterized protein</fullName>
    </submittedName>
</protein>
<feature type="domain" description="Replication protein A OB" evidence="7">
    <location>
        <begin position="1"/>
        <end position="61"/>
    </location>
</feature>
<keyword evidence="9" id="KW-1185">Reference proteome</keyword>
<keyword evidence="3" id="KW-0863">Zinc-finger</keyword>
<dbReference type="Gene3D" id="2.40.50.140">
    <property type="entry name" value="Nucleic acid-binding proteins"/>
    <property type="match status" value="2"/>
</dbReference>
<dbReference type="InterPro" id="IPR031657">
    <property type="entry name" value="REPA_OB_2"/>
</dbReference>
<dbReference type="InterPro" id="IPR047192">
    <property type="entry name" value="Euk_RPA1_DBD_C"/>
</dbReference>
<organism evidence="8 9">
    <name type="scientific">Digitaria exilis</name>
    <dbReference type="NCBI Taxonomy" id="1010633"/>
    <lineage>
        <taxon>Eukaryota</taxon>
        <taxon>Viridiplantae</taxon>
        <taxon>Streptophyta</taxon>
        <taxon>Embryophyta</taxon>
        <taxon>Tracheophyta</taxon>
        <taxon>Spermatophyta</taxon>
        <taxon>Magnoliopsida</taxon>
        <taxon>Liliopsida</taxon>
        <taxon>Poales</taxon>
        <taxon>Poaceae</taxon>
        <taxon>PACMAD clade</taxon>
        <taxon>Panicoideae</taxon>
        <taxon>Panicodae</taxon>
        <taxon>Paniceae</taxon>
        <taxon>Anthephorinae</taxon>
        <taxon>Digitaria</taxon>
    </lineage>
</organism>
<evidence type="ECO:0000256" key="2">
    <source>
        <dbReference type="ARBA" id="ARBA00022723"/>
    </source>
</evidence>
<dbReference type="AlphaFoldDB" id="A0A835KEC3"/>
<dbReference type="GO" id="GO:0007004">
    <property type="term" value="P:telomere maintenance via telomerase"/>
    <property type="evidence" value="ECO:0007669"/>
    <property type="project" value="TreeGrafter"/>
</dbReference>
<dbReference type="EMBL" id="JACEFO010001653">
    <property type="protein sequence ID" value="KAF8725646.1"/>
    <property type="molecule type" value="Genomic_DNA"/>
</dbReference>
<gene>
    <name evidence="8" type="ORF">HU200_020188</name>
</gene>
<keyword evidence="5" id="KW-0238">DNA-binding</keyword>
<dbReference type="CDD" id="cd04476">
    <property type="entry name" value="RPA1_DBD_C"/>
    <property type="match status" value="1"/>
</dbReference>
<dbReference type="GO" id="GO:0000724">
    <property type="term" value="P:double-strand break repair via homologous recombination"/>
    <property type="evidence" value="ECO:0007669"/>
    <property type="project" value="TreeGrafter"/>
</dbReference>